<dbReference type="Proteomes" id="UP000286271">
    <property type="component" value="Unassembled WGS sequence"/>
</dbReference>
<sequence length="328" mass="38582">MGNDLISAAGLIHIIEESRQSALKKVNEELIKMYWKVGEFLSKETERASYGDAYIDEISREIQEAFPGIKGFNRRGLYRMKKFYETYKDNEIVTPLVTQISWTNHLLIMSGCKTDEEREFYIRLCIKENYSKRQLERQLDSGYYERYMLSKETLLPESVKKLGENPFLDSYVMEFLDLPNEFHENDLRKALIRNMKDFILELGKDFTFIDEEYKVQVGGDDFRIDLLFYHRGLQCLVAIELKIGKFKPEYISKLDFYLEALDRQVKKENENPSVGLLLCASKNDEVVEYAMSRTMSPMLVSQYQLQLPDKTILEKKLQQLVNIPQIED</sequence>
<dbReference type="Proteomes" id="UP000283738">
    <property type="component" value="Unassembled WGS sequence"/>
</dbReference>
<evidence type="ECO:0000313" key="6">
    <source>
        <dbReference type="EMBL" id="RHC97762.1"/>
    </source>
</evidence>
<evidence type="ECO:0000313" key="8">
    <source>
        <dbReference type="Proteomes" id="UP000095453"/>
    </source>
</evidence>
<dbReference type="Pfam" id="PF17761">
    <property type="entry name" value="DUF1016_N"/>
    <property type="match status" value="1"/>
</dbReference>
<dbReference type="EMBL" id="QSIQ01000063">
    <property type="protein sequence ID" value="RHC97762.1"/>
    <property type="molecule type" value="Genomic_DNA"/>
</dbReference>
<feature type="domain" description="YhcG N-terminal" evidence="2">
    <location>
        <begin position="13"/>
        <end position="146"/>
    </location>
</feature>
<dbReference type="GO" id="GO:0003676">
    <property type="term" value="F:nucleic acid binding"/>
    <property type="evidence" value="ECO:0007669"/>
    <property type="project" value="InterPro"/>
</dbReference>
<dbReference type="Proteomes" id="UP000283492">
    <property type="component" value="Unassembled WGS sequence"/>
</dbReference>
<feature type="domain" description="YhcG PDDEXK nuclease" evidence="1">
    <location>
        <begin position="168"/>
        <end position="317"/>
    </location>
</feature>
<reference evidence="9 10" key="2">
    <citation type="submission" date="2018-08" db="EMBL/GenBank/DDBJ databases">
        <title>A genome reference for cultivated species of the human gut microbiota.</title>
        <authorList>
            <person name="Zou Y."/>
            <person name="Xue W."/>
            <person name="Luo G."/>
        </authorList>
    </citation>
    <scope>NUCLEOTIDE SEQUENCE [LARGE SCALE GENOMIC DNA]</scope>
    <source>
        <strain evidence="4 11">AF28-15</strain>
        <strain evidence="7 12">AM27-11</strain>
        <strain evidence="6 9">AM32-8LB</strain>
        <strain evidence="5 10">AM42-1AC</strain>
    </source>
</reference>
<evidence type="ECO:0000259" key="2">
    <source>
        <dbReference type="Pfam" id="PF17761"/>
    </source>
</evidence>
<reference evidence="3 8" key="1">
    <citation type="submission" date="2015-09" db="EMBL/GenBank/DDBJ databases">
        <authorList>
            <consortium name="Pathogen Informatics"/>
        </authorList>
    </citation>
    <scope>NUCLEOTIDE SEQUENCE [LARGE SCALE GENOMIC DNA]</scope>
    <source>
        <strain evidence="3 8">2789STDY5608887</strain>
    </source>
</reference>
<proteinExistence type="predicted"/>
<organism evidence="3 8">
    <name type="scientific">Roseburia inulinivorans</name>
    <dbReference type="NCBI Taxonomy" id="360807"/>
    <lineage>
        <taxon>Bacteria</taxon>
        <taxon>Bacillati</taxon>
        <taxon>Bacillota</taxon>
        <taxon>Clostridia</taxon>
        <taxon>Lachnospirales</taxon>
        <taxon>Lachnospiraceae</taxon>
        <taxon>Roseburia</taxon>
    </lineage>
</organism>
<evidence type="ECO:0000259" key="1">
    <source>
        <dbReference type="Pfam" id="PF06250"/>
    </source>
</evidence>
<dbReference type="EMBL" id="QSFX01000022">
    <property type="protein sequence ID" value="RHA87046.1"/>
    <property type="molecule type" value="Genomic_DNA"/>
</dbReference>
<dbReference type="Gene3D" id="3.40.1350.10">
    <property type="match status" value="1"/>
</dbReference>
<dbReference type="EMBL" id="QSKW01000022">
    <property type="protein sequence ID" value="RHE95855.1"/>
    <property type="molecule type" value="Genomic_DNA"/>
</dbReference>
<evidence type="ECO:0000313" key="7">
    <source>
        <dbReference type="EMBL" id="RHE95855.1"/>
    </source>
</evidence>
<dbReference type="AlphaFoldDB" id="A0A173VT18"/>
<dbReference type="Pfam" id="PF06250">
    <property type="entry name" value="YhcG_C"/>
    <property type="match status" value="1"/>
</dbReference>
<protein>
    <submittedName>
        <fullName evidence="4">DUF1016 domain-containing protein</fullName>
    </submittedName>
    <submittedName>
        <fullName evidence="3">Uncharacterized conserved protein</fullName>
    </submittedName>
</protein>
<dbReference type="InterPro" id="IPR053148">
    <property type="entry name" value="PD-DEXK-like_domain"/>
</dbReference>
<dbReference type="EMBL" id="QRTF01000053">
    <property type="protein sequence ID" value="RGQ44356.1"/>
    <property type="molecule type" value="Genomic_DNA"/>
</dbReference>
<dbReference type="PANTHER" id="PTHR30547">
    <property type="entry name" value="UNCHARACTERIZED PROTEIN YHCG-RELATED"/>
    <property type="match status" value="1"/>
</dbReference>
<dbReference type="Proteomes" id="UP000266391">
    <property type="component" value="Unassembled WGS sequence"/>
</dbReference>
<evidence type="ECO:0000313" key="10">
    <source>
        <dbReference type="Proteomes" id="UP000283492"/>
    </source>
</evidence>
<dbReference type="PANTHER" id="PTHR30547:SF5">
    <property type="entry name" value="NUCLEASE YHCG-RELATED"/>
    <property type="match status" value="1"/>
</dbReference>
<dbReference type="EMBL" id="CYXX01000046">
    <property type="protein sequence ID" value="CUN30689.1"/>
    <property type="molecule type" value="Genomic_DNA"/>
</dbReference>
<dbReference type="InterPro" id="IPR041527">
    <property type="entry name" value="YhcG_N"/>
</dbReference>
<dbReference type="InterPro" id="IPR009362">
    <property type="entry name" value="YhcG_C"/>
</dbReference>
<name>A0A173VT18_9FIRM</name>
<evidence type="ECO:0000313" key="4">
    <source>
        <dbReference type="EMBL" id="RGQ44356.1"/>
    </source>
</evidence>
<gene>
    <name evidence="7" type="ORF">DW707_12930</name>
    <name evidence="6" type="ORF">DW813_17140</name>
    <name evidence="5" type="ORF">DW914_11975</name>
    <name evidence="4" type="ORF">DWY96_16160</name>
    <name evidence="3" type="ORF">ERS852444_03489</name>
</gene>
<evidence type="ECO:0000313" key="9">
    <source>
        <dbReference type="Proteomes" id="UP000266391"/>
    </source>
</evidence>
<evidence type="ECO:0000313" key="3">
    <source>
        <dbReference type="EMBL" id="CUN30689.1"/>
    </source>
</evidence>
<evidence type="ECO:0000313" key="11">
    <source>
        <dbReference type="Proteomes" id="UP000283738"/>
    </source>
</evidence>
<dbReference type="Proteomes" id="UP000095453">
    <property type="component" value="Unassembled WGS sequence"/>
</dbReference>
<dbReference type="InterPro" id="IPR011856">
    <property type="entry name" value="tRNA_endonuc-like_dom_sf"/>
</dbReference>
<dbReference type="RefSeq" id="WP_055172246.1">
    <property type="nucleotide sequence ID" value="NZ_CABJFX010000022.1"/>
</dbReference>
<evidence type="ECO:0000313" key="5">
    <source>
        <dbReference type="EMBL" id="RHA87046.1"/>
    </source>
</evidence>
<accession>A0A173VT18</accession>
<evidence type="ECO:0000313" key="12">
    <source>
        <dbReference type="Proteomes" id="UP000286271"/>
    </source>
</evidence>